<dbReference type="PANTHER" id="PTHR43294">
    <property type="entry name" value="SODIUM/POTASSIUM-TRANSPORTING ATPASE SUBUNIT ALPHA"/>
    <property type="match status" value="1"/>
</dbReference>
<organism evidence="5">
    <name type="scientific">sediment metagenome</name>
    <dbReference type="NCBI Taxonomy" id="749907"/>
    <lineage>
        <taxon>unclassified sequences</taxon>
        <taxon>metagenomes</taxon>
        <taxon>ecological metagenomes</taxon>
    </lineage>
</organism>
<dbReference type="InterPro" id="IPR050510">
    <property type="entry name" value="Cation_transp_ATPase_P-type"/>
</dbReference>
<comment type="subcellular location">
    <subcellularLocation>
        <location evidence="1">Cell membrane</location>
        <topology evidence="1">Multi-pass membrane protein</topology>
    </subcellularLocation>
</comment>
<comment type="caution">
    <text evidence="5">The sequence shown here is derived from an EMBL/GenBank/DDBJ whole genome shotgun (WGS) entry which is preliminary data.</text>
</comment>
<sequence>MGISGTDVAKEASDMILLDDNFATIVNAIEEGRTVYENIKKFVTYIFASNIPEAVPYLAYILLRIPLPLTIIQILAVDLGTDILPALALGAEKPTPEVMKQPPRKLQERLLDFPLIARAYLFLGPIEALACMFGFFFVLYHGGWTWGEMLLPTNRLYLQATTACLTGIIITQIGNVFACRSSGESVFSIGLFSNRLIFGAILIELILQLFIVYHPFGNSIFGTAPIGPDVWIILIPFSAGLLLAEEMRKAYAGRRWRKRYGSA</sequence>
<dbReference type="Gene3D" id="1.20.1110.10">
    <property type="entry name" value="Calcium-transporting ATPase, transmembrane domain"/>
    <property type="match status" value="1"/>
</dbReference>
<dbReference type="PRINTS" id="PR00121">
    <property type="entry name" value="NAKATPASE"/>
</dbReference>
<reference evidence="5" key="1">
    <citation type="submission" date="2010-07" db="EMBL/GenBank/DDBJ databases">
        <authorList>
            <consortium name="CONSOLIDER consortium CSD2007-00005"/>
            <person name="Guazzaroni M.-E."/>
            <person name="Richter M."/>
            <person name="Garcia-Salamanca A."/>
            <person name="Yarza P."/>
            <person name="Ferrer M."/>
        </authorList>
    </citation>
    <scope>NUCLEOTIDE SEQUENCE</scope>
</reference>
<dbReference type="Pfam" id="PF00689">
    <property type="entry name" value="Cation_ATPase_C"/>
    <property type="match status" value="1"/>
</dbReference>
<evidence type="ECO:0000256" key="1">
    <source>
        <dbReference type="ARBA" id="ARBA00004651"/>
    </source>
</evidence>
<dbReference type="InterPro" id="IPR023214">
    <property type="entry name" value="HAD_sf"/>
</dbReference>
<feature type="transmembrane region" description="Helical" evidence="3">
    <location>
        <begin position="119"/>
        <end position="140"/>
    </location>
</feature>
<evidence type="ECO:0000256" key="2">
    <source>
        <dbReference type="ARBA" id="ARBA00022475"/>
    </source>
</evidence>
<accession>D9PJA9</accession>
<evidence type="ECO:0000256" key="3">
    <source>
        <dbReference type="SAM" id="Phobius"/>
    </source>
</evidence>
<keyword evidence="3" id="KW-0812">Transmembrane</keyword>
<feature type="transmembrane region" description="Helical" evidence="3">
    <location>
        <begin position="225"/>
        <end position="244"/>
    </location>
</feature>
<feature type="domain" description="Cation-transporting P-type ATPase C-terminal" evidence="4">
    <location>
        <begin position="66"/>
        <end position="250"/>
    </location>
</feature>
<dbReference type="InterPro" id="IPR006068">
    <property type="entry name" value="ATPase_P-typ_cation-transptr_C"/>
</dbReference>
<reference evidence="5" key="2">
    <citation type="journal article" date="2011" name="Microb. Ecol.">
        <title>Taxonomic and Functional Metagenomic Profiling of the Microbial Community in the Anoxic Sediment of a Sub-saline Shallow Lake (Laguna de Carrizo, Central Spain).</title>
        <authorList>
            <person name="Ferrer M."/>
            <person name="Guazzaroni M.E."/>
            <person name="Richter M."/>
            <person name="Garcia-Salamanca A."/>
            <person name="Yarza P."/>
            <person name="Suarez-Suarez A."/>
            <person name="Solano J."/>
            <person name="Alcaide M."/>
            <person name="van Dillewijn P."/>
            <person name="Molina-Henares M.A."/>
            <person name="Lopez-Cortes N."/>
            <person name="Al-Ramahi Y."/>
            <person name="Guerrero C."/>
            <person name="Acosta A."/>
            <person name="de Eugenio L.I."/>
            <person name="Martinez V."/>
            <person name="Marques S."/>
            <person name="Rojo F."/>
            <person name="Santero E."/>
            <person name="Genilloud O."/>
            <person name="Perez-Perez J."/>
            <person name="Rossello-Mora R."/>
            <person name="Ramos J.L."/>
        </authorList>
    </citation>
    <scope>NUCLEOTIDE SEQUENCE</scope>
</reference>
<dbReference type="AlphaFoldDB" id="D9PJA9"/>
<keyword evidence="2" id="KW-1003">Cell membrane</keyword>
<feature type="transmembrane region" description="Helical" evidence="3">
    <location>
        <begin position="191"/>
        <end position="213"/>
    </location>
</feature>
<dbReference type="InterPro" id="IPR023298">
    <property type="entry name" value="ATPase_P-typ_TM_dom_sf"/>
</dbReference>
<evidence type="ECO:0000313" key="5">
    <source>
        <dbReference type="EMBL" id="EFK96357.1"/>
    </source>
</evidence>
<evidence type="ECO:0000259" key="4">
    <source>
        <dbReference type="Pfam" id="PF00689"/>
    </source>
</evidence>
<dbReference type="EMBL" id="ADZX01000507">
    <property type="protein sequence ID" value="EFK96357.1"/>
    <property type="molecule type" value="Genomic_DNA"/>
</dbReference>
<protein>
    <submittedName>
        <fullName evidence="5">Na,K-ATPase alpha-4 subunit</fullName>
    </submittedName>
</protein>
<keyword evidence="3" id="KW-1133">Transmembrane helix</keyword>
<dbReference type="Gene3D" id="3.40.50.1000">
    <property type="entry name" value="HAD superfamily/HAD-like"/>
    <property type="match status" value="1"/>
</dbReference>
<proteinExistence type="predicted"/>
<keyword evidence="3" id="KW-0472">Membrane</keyword>
<feature type="transmembrane region" description="Helical" evidence="3">
    <location>
        <begin position="160"/>
        <end position="179"/>
    </location>
</feature>
<dbReference type="GO" id="GO:0005886">
    <property type="term" value="C:plasma membrane"/>
    <property type="evidence" value="ECO:0007669"/>
    <property type="project" value="UniProtKB-SubCell"/>
</dbReference>
<gene>
    <name evidence="5" type="ORF">LDC_1618</name>
</gene>
<dbReference type="PANTHER" id="PTHR43294:SF21">
    <property type="entry name" value="CATION TRANSPORTING ATPASE"/>
    <property type="match status" value="1"/>
</dbReference>
<name>D9PJA9_9ZZZZ</name>
<dbReference type="SUPFAM" id="SSF81665">
    <property type="entry name" value="Calcium ATPase, transmembrane domain M"/>
    <property type="match status" value="1"/>
</dbReference>